<dbReference type="Proteomes" id="UP000000546">
    <property type="component" value="Chromosome"/>
</dbReference>
<proteinExistence type="predicted"/>
<dbReference type="OrthoDB" id="9793254at2"/>
<feature type="domain" description="Hemerythrin-like" evidence="2">
    <location>
        <begin position="22"/>
        <end position="141"/>
    </location>
</feature>
<feature type="coiled-coil region" evidence="1">
    <location>
        <begin position="73"/>
        <end position="100"/>
    </location>
</feature>
<dbReference type="InterPro" id="IPR012312">
    <property type="entry name" value="Hemerythrin-like"/>
</dbReference>
<dbReference type="RefSeq" id="WP_011279908.1">
    <property type="nucleotide sequence ID" value="NC_007204.1"/>
</dbReference>
<accession>Q4FU29</accession>
<reference evidence="3 4" key="1">
    <citation type="journal article" date="2010" name="Appl. Environ. Microbiol.">
        <title>The genome sequence of Psychrobacter arcticus 273-4, a psychroactive Siberian permafrost bacterium, reveals mechanisms for adaptation to low-temperature growth.</title>
        <authorList>
            <person name="Ayala-del-Rio H.L."/>
            <person name="Chain P.S."/>
            <person name="Grzymski J.J."/>
            <person name="Ponder M.A."/>
            <person name="Ivanova N."/>
            <person name="Bergholz P.W."/>
            <person name="Di Bartolo G."/>
            <person name="Hauser L."/>
            <person name="Land M."/>
            <person name="Bakermans C."/>
            <person name="Rodrigues D."/>
            <person name="Klappenbach J."/>
            <person name="Zarka D."/>
            <person name="Larimer F."/>
            <person name="Richardson P."/>
            <person name="Murray A."/>
            <person name="Thomashow M."/>
            <person name="Tiedje J.M."/>
        </authorList>
    </citation>
    <scope>NUCLEOTIDE SEQUENCE [LARGE SCALE GENOMIC DNA]</scope>
    <source>
        <strain evidence="4">DSM 17307 / VKM B-2377 / 273-4</strain>
    </source>
</reference>
<keyword evidence="4" id="KW-1185">Reference proteome</keyword>
<evidence type="ECO:0000259" key="2">
    <source>
        <dbReference type="Pfam" id="PF01814"/>
    </source>
</evidence>
<keyword evidence="1" id="KW-0175">Coiled coil</keyword>
<evidence type="ECO:0000256" key="1">
    <source>
        <dbReference type="SAM" id="Coils"/>
    </source>
</evidence>
<dbReference type="AlphaFoldDB" id="Q4FU29"/>
<sequence length="169" mass="19419">MKRANQLQPLSRQHHLGLHVGRHAKECADNPQEIAEHWQALSSYMSDMRNHFKIEDNLIVDALLPHQSTQPDVASALETLEEQHQQLNDLTAEIHASQANKDGQPTDSLVTDSVVTVDQVRQLANLLYDHVRFEERELFPIVEKYLTEDELNAVYNASPDDIKHLDERR</sequence>
<dbReference type="KEGG" id="par:Psyc_0619"/>
<name>Q4FU29_PSYA2</name>
<dbReference type="eggNOG" id="ENOG5033DY8">
    <property type="taxonomic scope" value="Bacteria"/>
</dbReference>
<evidence type="ECO:0000313" key="4">
    <source>
        <dbReference type="Proteomes" id="UP000000546"/>
    </source>
</evidence>
<evidence type="ECO:0000313" key="3">
    <source>
        <dbReference type="EMBL" id="AAZ18479.1"/>
    </source>
</evidence>
<dbReference type="STRING" id="259536.Psyc_0619"/>
<organism evidence="3 4">
    <name type="scientific">Psychrobacter arcticus (strain DSM 17307 / VKM B-2377 / 273-4)</name>
    <dbReference type="NCBI Taxonomy" id="259536"/>
    <lineage>
        <taxon>Bacteria</taxon>
        <taxon>Pseudomonadati</taxon>
        <taxon>Pseudomonadota</taxon>
        <taxon>Gammaproteobacteria</taxon>
        <taxon>Moraxellales</taxon>
        <taxon>Moraxellaceae</taxon>
        <taxon>Psychrobacter</taxon>
    </lineage>
</organism>
<dbReference type="Gene3D" id="1.20.120.520">
    <property type="entry name" value="nmb1532 protein domain like"/>
    <property type="match status" value="1"/>
</dbReference>
<dbReference type="HOGENOM" id="CLU_129685_0_0_6"/>
<dbReference type="EMBL" id="CP000082">
    <property type="protein sequence ID" value="AAZ18479.1"/>
    <property type="molecule type" value="Genomic_DNA"/>
</dbReference>
<dbReference type="Pfam" id="PF01814">
    <property type="entry name" value="Hemerythrin"/>
    <property type="match status" value="1"/>
</dbReference>
<gene>
    <name evidence="3" type="ordered locus">Psyc_0619</name>
</gene>
<protein>
    <recommendedName>
        <fullName evidence="2">Hemerythrin-like domain-containing protein</fullName>
    </recommendedName>
</protein>